<keyword evidence="3" id="KW-0288">FMN</keyword>
<dbReference type="GO" id="GO:0010181">
    <property type="term" value="F:FMN binding"/>
    <property type="evidence" value="ECO:0007669"/>
    <property type="project" value="InterPro"/>
</dbReference>
<evidence type="ECO:0000256" key="3">
    <source>
        <dbReference type="ARBA" id="ARBA00022643"/>
    </source>
</evidence>
<proteinExistence type="predicted"/>
<evidence type="ECO:0000256" key="1">
    <source>
        <dbReference type="ARBA" id="ARBA00001917"/>
    </source>
</evidence>
<gene>
    <name evidence="7" type="ORF">MSEN_15810</name>
</gene>
<protein>
    <recommendedName>
        <fullName evidence="6">Pyridoxamine 5'-phosphate oxidase N-terminal domain-containing protein</fullName>
    </recommendedName>
</protein>
<keyword evidence="2" id="KW-0285">Flavoprotein</keyword>
<evidence type="ECO:0000313" key="7">
    <source>
        <dbReference type="EMBL" id="GFG69861.1"/>
    </source>
</evidence>
<dbReference type="InterPro" id="IPR012349">
    <property type="entry name" value="Split_barrel_FMN-bd"/>
</dbReference>
<organism evidence="7 8">
    <name type="scientific">Mycolicibacter senuensis</name>
    <dbReference type="NCBI Taxonomy" id="386913"/>
    <lineage>
        <taxon>Bacteria</taxon>
        <taxon>Bacillati</taxon>
        <taxon>Actinomycetota</taxon>
        <taxon>Actinomycetes</taxon>
        <taxon>Mycobacteriales</taxon>
        <taxon>Mycobacteriaceae</taxon>
        <taxon>Mycolicibacter</taxon>
    </lineage>
</organism>
<evidence type="ECO:0000256" key="4">
    <source>
        <dbReference type="ARBA" id="ARBA00023002"/>
    </source>
</evidence>
<keyword evidence="4" id="KW-0560">Oxidoreductase</keyword>
<evidence type="ECO:0000313" key="8">
    <source>
        <dbReference type="Proteomes" id="UP000465263"/>
    </source>
</evidence>
<feature type="region of interest" description="Disordered" evidence="5">
    <location>
        <begin position="138"/>
        <end position="166"/>
    </location>
</feature>
<evidence type="ECO:0000256" key="2">
    <source>
        <dbReference type="ARBA" id="ARBA00022630"/>
    </source>
</evidence>
<comment type="caution">
    <text evidence="7">The sequence shown here is derived from an EMBL/GenBank/DDBJ whole genome shotgun (WGS) entry which is preliminary data.</text>
</comment>
<dbReference type="Proteomes" id="UP000465263">
    <property type="component" value="Unassembled WGS sequence"/>
</dbReference>
<feature type="region of interest" description="Disordered" evidence="5">
    <location>
        <begin position="179"/>
        <end position="225"/>
    </location>
</feature>
<comment type="cofactor">
    <cofactor evidence="1">
        <name>FMN</name>
        <dbReference type="ChEBI" id="CHEBI:58210"/>
    </cofactor>
</comment>
<dbReference type="Gene3D" id="2.30.110.10">
    <property type="entry name" value="Electron Transport, Fmn-binding Protein, Chain A"/>
    <property type="match status" value="1"/>
</dbReference>
<evidence type="ECO:0000259" key="6">
    <source>
        <dbReference type="Pfam" id="PF01243"/>
    </source>
</evidence>
<dbReference type="InterPro" id="IPR000659">
    <property type="entry name" value="Pyridox_Oxase"/>
</dbReference>
<dbReference type="GO" id="GO:0008615">
    <property type="term" value="P:pyridoxine biosynthetic process"/>
    <property type="evidence" value="ECO:0007669"/>
    <property type="project" value="InterPro"/>
</dbReference>
<feature type="domain" description="Pyridoxamine 5'-phosphate oxidase N-terminal" evidence="6">
    <location>
        <begin position="11"/>
        <end position="117"/>
    </location>
</feature>
<dbReference type="InterPro" id="IPR011576">
    <property type="entry name" value="Pyridox_Oxase_N"/>
</dbReference>
<dbReference type="AlphaFoldDB" id="A0A7I9XIT5"/>
<dbReference type="GO" id="GO:0004733">
    <property type="term" value="F:pyridoxamine phosphate oxidase activity"/>
    <property type="evidence" value="ECO:0007669"/>
    <property type="project" value="InterPro"/>
</dbReference>
<accession>A0A7I9XIT5</accession>
<dbReference type="SUPFAM" id="SSF50475">
    <property type="entry name" value="FMN-binding split barrel"/>
    <property type="match status" value="1"/>
</dbReference>
<dbReference type="Pfam" id="PF01243">
    <property type="entry name" value="PNPOx_N"/>
    <property type="match status" value="1"/>
</dbReference>
<dbReference type="PANTHER" id="PTHR10851:SF0">
    <property type="entry name" value="PYRIDOXINE-5'-PHOSPHATE OXIDASE"/>
    <property type="match status" value="1"/>
</dbReference>
<name>A0A7I9XIT5_9MYCO</name>
<dbReference type="PANTHER" id="PTHR10851">
    <property type="entry name" value="PYRIDOXINE-5-PHOSPHATE OXIDASE"/>
    <property type="match status" value="1"/>
</dbReference>
<sequence>MELFIRWLLHAVDGGVAEPHAMTVSTVSASAEPRPSARVLILKDIDRAGWHFAASSVSRKGAELARNPAVALTFYWPALGRQVRVEGVARADPPQLTAEDFRARSDVARTMALTGRQSQPYRDPTEISEALSKARLELDAPPPWSPTTGSRMQCAPTPSSSGSQTRIAGTAGCVTNATARAGPRHCCGREARQPNRDGSSSTSSSRRRYSHGITGMATVIAPASP</sequence>
<dbReference type="EMBL" id="BLKV01000001">
    <property type="protein sequence ID" value="GFG69861.1"/>
    <property type="molecule type" value="Genomic_DNA"/>
</dbReference>
<keyword evidence="8" id="KW-1185">Reference proteome</keyword>
<feature type="compositionally biased region" description="Polar residues" evidence="5">
    <location>
        <begin position="146"/>
        <end position="166"/>
    </location>
</feature>
<reference evidence="7 8" key="1">
    <citation type="journal article" date="2019" name="Emerg. Microbes Infect.">
        <title>Comprehensive subspecies identification of 175 nontuberculous mycobacteria species based on 7547 genomic profiles.</title>
        <authorList>
            <person name="Matsumoto Y."/>
            <person name="Kinjo T."/>
            <person name="Motooka D."/>
            <person name="Nabeya D."/>
            <person name="Jung N."/>
            <person name="Uechi K."/>
            <person name="Horii T."/>
            <person name="Iida T."/>
            <person name="Fujita J."/>
            <person name="Nakamura S."/>
        </authorList>
    </citation>
    <scope>NUCLEOTIDE SEQUENCE [LARGE SCALE GENOMIC DNA]</scope>
    <source>
        <strain evidence="7 8">JCM 16017</strain>
    </source>
</reference>
<evidence type="ECO:0000256" key="5">
    <source>
        <dbReference type="SAM" id="MobiDB-lite"/>
    </source>
</evidence>